<dbReference type="InterPro" id="IPR036388">
    <property type="entry name" value="WH-like_DNA-bd_sf"/>
</dbReference>
<dbReference type="FunFam" id="1.10.10.10:FF:000001">
    <property type="entry name" value="LysR family transcriptional regulator"/>
    <property type="match status" value="1"/>
</dbReference>
<dbReference type="Pfam" id="PF03466">
    <property type="entry name" value="LysR_substrate"/>
    <property type="match status" value="1"/>
</dbReference>
<dbReference type="GO" id="GO:0003700">
    <property type="term" value="F:DNA-binding transcription factor activity"/>
    <property type="evidence" value="ECO:0007669"/>
    <property type="project" value="InterPro"/>
</dbReference>
<dbReference type="PROSITE" id="PS50931">
    <property type="entry name" value="HTH_LYSR"/>
    <property type="match status" value="1"/>
</dbReference>
<dbReference type="PANTHER" id="PTHR30126:SF40">
    <property type="entry name" value="HTH-TYPE TRANSCRIPTIONAL REGULATOR GLTR"/>
    <property type="match status" value="1"/>
</dbReference>
<reference evidence="6" key="2">
    <citation type="submission" date="2022-03" db="EMBL/GenBank/DDBJ databases">
        <authorList>
            <person name="Ryngajllo M."/>
            <person name="Jacek P."/>
            <person name="Kubiak K."/>
        </authorList>
    </citation>
    <scope>NUCLEOTIDE SEQUENCE</scope>
    <source>
        <strain evidence="6">SI1</strain>
    </source>
</reference>
<evidence type="ECO:0000313" key="6">
    <source>
        <dbReference type="EMBL" id="MCJ8352964.1"/>
    </source>
</evidence>
<dbReference type="Pfam" id="PF00126">
    <property type="entry name" value="HTH_1"/>
    <property type="match status" value="1"/>
</dbReference>
<keyword evidence="4" id="KW-0804">Transcription</keyword>
<dbReference type="AlphaFoldDB" id="A0AAW5EMX2"/>
<dbReference type="Gene3D" id="3.40.190.290">
    <property type="match status" value="1"/>
</dbReference>
<dbReference type="SUPFAM" id="SSF53850">
    <property type="entry name" value="Periplasmic binding protein-like II"/>
    <property type="match status" value="1"/>
</dbReference>
<dbReference type="InterPro" id="IPR036390">
    <property type="entry name" value="WH_DNA-bd_sf"/>
</dbReference>
<proteinExistence type="inferred from homology"/>
<evidence type="ECO:0000259" key="5">
    <source>
        <dbReference type="PROSITE" id="PS50931"/>
    </source>
</evidence>
<comment type="caution">
    <text evidence="6">The sequence shown here is derived from an EMBL/GenBank/DDBJ whole genome shotgun (WGS) entry which is preliminary data.</text>
</comment>
<sequence length="295" mass="32255">MNSGDLQFFMAVATTGGIGKAAEQLNTVQSNVTSRIQRLEVELGVQLFTRHTRGVELTSAGHKLIPIAEQVNTLLGSIRTVVHDDGTPQGKLIIGAMETTTALYLPDILINYAKDFPKVDLALRTGTTTELTRDVLEQKLDGAFVCGPIAHPRLHTERIHAEELVLLSGPHIKDLAQIVALGETSIFVLRLGCSYRQKLEDILINKGISIARINEFGTFEAIFSCVAAGLGISIVPRSMLPMITARWMLTAHTLPASMASVETVFIRRTSTYISNALSRFIDHVQDTNHLRSNDG</sequence>
<evidence type="ECO:0000256" key="4">
    <source>
        <dbReference type="ARBA" id="ARBA00023163"/>
    </source>
</evidence>
<reference evidence="6" key="1">
    <citation type="journal article" date="2021" name="Polymers (Basel)">
        <title>Highly Stretchable Bacterial Cellulose Produced by Komagataeibacter hansenii SI1.</title>
        <authorList>
            <person name="Cielecka I."/>
            <person name="Ryngajllo M."/>
            <person name="Maniukiewicz W."/>
            <person name="Bielecki S."/>
        </authorList>
    </citation>
    <scope>NUCLEOTIDE SEQUENCE</scope>
    <source>
        <strain evidence="6">SI1</strain>
    </source>
</reference>
<dbReference type="GO" id="GO:0000976">
    <property type="term" value="F:transcription cis-regulatory region binding"/>
    <property type="evidence" value="ECO:0007669"/>
    <property type="project" value="TreeGrafter"/>
</dbReference>
<dbReference type="InterPro" id="IPR000847">
    <property type="entry name" value="LysR_HTH_N"/>
</dbReference>
<name>A0AAW5EMX2_NOVHA</name>
<dbReference type="Proteomes" id="UP001202887">
    <property type="component" value="Unassembled WGS sequence"/>
</dbReference>
<evidence type="ECO:0000313" key="7">
    <source>
        <dbReference type="Proteomes" id="UP001202887"/>
    </source>
</evidence>
<feature type="domain" description="HTH lysR-type" evidence="5">
    <location>
        <begin position="1"/>
        <end position="58"/>
    </location>
</feature>
<accession>A0AAW5EMX2</accession>
<comment type="similarity">
    <text evidence="1">Belongs to the LysR transcriptional regulatory family.</text>
</comment>
<keyword evidence="2" id="KW-0805">Transcription regulation</keyword>
<evidence type="ECO:0000256" key="2">
    <source>
        <dbReference type="ARBA" id="ARBA00023015"/>
    </source>
</evidence>
<evidence type="ECO:0000256" key="1">
    <source>
        <dbReference type="ARBA" id="ARBA00009437"/>
    </source>
</evidence>
<organism evidence="6 7">
    <name type="scientific">Novacetimonas hansenii</name>
    <name type="common">Komagataeibacter hansenii</name>
    <dbReference type="NCBI Taxonomy" id="436"/>
    <lineage>
        <taxon>Bacteria</taxon>
        <taxon>Pseudomonadati</taxon>
        <taxon>Pseudomonadota</taxon>
        <taxon>Alphaproteobacteria</taxon>
        <taxon>Acetobacterales</taxon>
        <taxon>Acetobacteraceae</taxon>
        <taxon>Novacetimonas</taxon>
    </lineage>
</organism>
<dbReference type="RefSeq" id="WP_247066263.1">
    <property type="nucleotide sequence ID" value="NZ_CP094848.1"/>
</dbReference>
<evidence type="ECO:0000256" key="3">
    <source>
        <dbReference type="ARBA" id="ARBA00023125"/>
    </source>
</evidence>
<dbReference type="Gene3D" id="1.10.10.10">
    <property type="entry name" value="Winged helix-like DNA-binding domain superfamily/Winged helix DNA-binding domain"/>
    <property type="match status" value="1"/>
</dbReference>
<dbReference type="PANTHER" id="PTHR30126">
    <property type="entry name" value="HTH-TYPE TRANSCRIPTIONAL REGULATOR"/>
    <property type="match status" value="1"/>
</dbReference>
<dbReference type="InterPro" id="IPR005119">
    <property type="entry name" value="LysR_subst-bd"/>
</dbReference>
<keyword evidence="3" id="KW-0238">DNA-binding</keyword>
<dbReference type="EMBL" id="JAIBCX010000005">
    <property type="protein sequence ID" value="MCJ8352964.1"/>
    <property type="molecule type" value="Genomic_DNA"/>
</dbReference>
<dbReference type="SUPFAM" id="SSF46785">
    <property type="entry name" value="Winged helix' DNA-binding domain"/>
    <property type="match status" value="1"/>
</dbReference>
<protein>
    <submittedName>
        <fullName evidence="6">LysR family transcriptional regulator</fullName>
    </submittedName>
</protein>
<dbReference type="PRINTS" id="PR00039">
    <property type="entry name" value="HTHLYSR"/>
</dbReference>
<gene>
    <name evidence="6" type="ORF">K1W68_02995</name>
</gene>